<gene>
    <name evidence="3" type="ORF">PoB_002754600</name>
</gene>
<reference evidence="3 4" key="1">
    <citation type="journal article" date="2021" name="Elife">
        <title>Chloroplast acquisition without the gene transfer in kleptoplastic sea slugs, Plakobranchus ocellatus.</title>
        <authorList>
            <person name="Maeda T."/>
            <person name="Takahashi S."/>
            <person name="Yoshida T."/>
            <person name="Shimamura S."/>
            <person name="Takaki Y."/>
            <person name="Nagai Y."/>
            <person name="Toyoda A."/>
            <person name="Suzuki Y."/>
            <person name="Arimoto A."/>
            <person name="Ishii H."/>
            <person name="Satoh N."/>
            <person name="Nishiyama T."/>
            <person name="Hasebe M."/>
            <person name="Maruyama T."/>
            <person name="Minagawa J."/>
            <person name="Obokata J."/>
            <person name="Shigenobu S."/>
        </authorList>
    </citation>
    <scope>NUCLEOTIDE SEQUENCE [LARGE SCALE GENOMIC DNA]</scope>
</reference>
<keyword evidence="2" id="KW-1133">Transmembrane helix</keyword>
<keyword evidence="2" id="KW-0472">Membrane</keyword>
<sequence>EELPAYEEFINHSENPQPQQPQPQQPPPASFCNYGYSNPVQSREAFQQGDINSAKVLSKSALRLATIAIFLGMFSITITIVRVVILEKRYANN</sequence>
<feature type="region of interest" description="Disordered" evidence="1">
    <location>
        <begin position="1"/>
        <end position="30"/>
    </location>
</feature>
<proteinExistence type="predicted"/>
<dbReference type="AlphaFoldDB" id="A0AAV3ZYP4"/>
<feature type="transmembrane region" description="Helical" evidence="2">
    <location>
        <begin position="64"/>
        <end position="85"/>
    </location>
</feature>
<protein>
    <submittedName>
        <fullName evidence="3">Uncharacterized protein</fullName>
    </submittedName>
</protein>
<keyword evidence="4" id="KW-1185">Reference proteome</keyword>
<dbReference type="EMBL" id="BLXT01003184">
    <property type="protein sequence ID" value="GFO01041.1"/>
    <property type="molecule type" value="Genomic_DNA"/>
</dbReference>
<evidence type="ECO:0000313" key="3">
    <source>
        <dbReference type="EMBL" id="GFO01041.1"/>
    </source>
</evidence>
<dbReference type="Proteomes" id="UP000735302">
    <property type="component" value="Unassembled WGS sequence"/>
</dbReference>
<evidence type="ECO:0000256" key="1">
    <source>
        <dbReference type="SAM" id="MobiDB-lite"/>
    </source>
</evidence>
<name>A0AAV3ZYP4_9GAST</name>
<evidence type="ECO:0000313" key="4">
    <source>
        <dbReference type="Proteomes" id="UP000735302"/>
    </source>
</evidence>
<comment type="caution">
    <text evidence="3">The sequence shown here is derived from an EMBL/GenBank/DDBJ whole genome shotgun (WGS) entry which is preliminary data.</text>
</comment>
<feature type="non-terminal residue" evidence="3">
    <location>
        <position position="1"/>
    </location>
</feature>
<accession>A0AAV3ZYP4</accession>
<evidence type="ECO:0000256" key="2">
    <source>
        <dbReference type="SAM" id="Phobius"/>
    </source>
</evidence>
<feature type="compositionally biased region" description="Pro residues" evidence="1">
    <location>
        <begin position="18"/>
        <end position="29"/>
    </location>
</feature>
<organism evidence="3 4">
    <name type="scientific">Plakobranchus ocellatus</name>
    <dbReference type="NCBI Taxonomy" id="259542"/>
    <lineage>
        <taxon>Eukaryota</taxon>
        <taxon>Metazoa</taxon>
        <taxon>Spiralia</taxon>
        <taxon>Lophotrochozoa</taxon>
        <taxon>Mollusca</taxon>
        <taxon>Gastropoda</taxon>
        <taxon>Heterobranchia</taxon>
        <taxon>Euthyneura</taxon>
        <taxon>Panpulmonata</taxon>
        <taxon>Sacoglossa</taxon>
        <taxon>Placobranchoidea</taxon>
        <taxon>Plakobranchidae</taxon>
        <taxon>Plakobranchus</taxon>
    </lineage>
</organism>
<keyword evidence="2" id="KW-0812">Transmembrane</keyword>